<proteinExistence type="predicted"/>
<name>A0ABY5FV56_9MICO</name>
<keyword evidence="1" id="KW-0812">Transmembrane</keyword>
<dbReference type="EMBL" id="CP101497">
    <property type="protein sequence ID" value="UTT62128.1"/>
    <property type="molecule type" value="Genomic_DNA"/>
</dbReference>
<evidence type="ECO:0008006" key="4">
    <source>
        <dbReference type="Google" id="ProtNLM"/>
    </source>
</evidence>
<accession>A0ABY5FV56</accession>
<organism evidence="2 3">
    <name type="scientific">Microcella humidisoli</name>
    <dbReference type="NCBI Taxonomy" id="2963406"/>
    <lineage>
        <taxon>Bacteria</taxon>
        <taxon>Bacillati</taxon>
        <taxon>Actinomycetota</taxon>
        <taxon>Actinomycetes</taxon>
        <taxon>Micrococcales</taxon>
        <taxon>Microbacteriaceae</taxon>
        <taxon>Microcella</taxon>
    </lineage>
</organism>
<keyword evidence="3" id="KW-1185">Reference proteome</keyword>
<evidence type="ECO:0000256" key="1">
    <source>
        <dbReference type="SAM" id="Phobius"/>
    </source>
</evidence>
<gene>
    <name evidence="2" type="ORF">NNL39_10740</name>
</gene>
<keyword evidence="1" id="KW-0472">Membrane</keyword>
<reference evidence="2" key="1">
    <citation type="submission" date="2022-07" db="EMBL/GenBank/DDBJ databases">
        <title>Taxonomic analysis of Microcella humidisoli nov. sp., isolated from riverside soil.</title>
        <authorList>
            <person name="Molina K.M."/>
            <person name="Kim S.B."/>
        </authorList>
    </citation>
    <scope>NUCLEOTIDE SEQUENCE</scope>
    <source>
        <strain evidence="2">MMS21-STM10</strain>
    </source>
</reference>
<evidence type="ECO:0000313" key="3">
    <source>
        <dbReference type="Proteomes" id="UP001060039"/>
    </source>
</evidence>
<keyword evidence="1" id="KW-1133">Transmembrane helix</keyword>
<feature type="transmembrane region" description="Helical" evidence="1">
    <location>
        <begin position="12"/>
        <end position="32"/>
    </location>
</feature>
<dbReference type="RefSeq" id="WP_255159270.1">
    <property type="nucleotide sequence ID" value="NZ_CP101497.1"/>
</dbReference>
<sequence>MDDVLDLAVQWSAVIQAGFVVFAIVFGFQQVLQGSRARELQALQGVFAGMLDPTHKASSQRVLGLQRHHSNWDAEDIQAAEQEVELFQQLGFVVRHRLLRRRLILQMYSVLIINSWRALELFVVDERTRLGAPGFARDFEKLARWSVRYRRLRGLPIDGQVHREPRTGIAPRG</sequence>
<dbReference type="Proteomes" id="UP001060039">
    <property type="component" value="Chromosome"/>
</dbReference>
<evidence type="ECO:0000313" key="2">
    <source>
        <dbReference type="EMBL" id="UTT62128.1"/>
    </source>
</evidence>
<protein>
    <recommendedName>
        <fullName evidence="4">DUF4760 domain-containing protein</fullName>
    </recommendedName>
</protein>